<evidence type="ECO:0000313" key="2">
    <source>
        <dbReference type="EMBL" id="AWG43137.1"/>
    </source>
</evidence>
<gene>
    <name evidence="2" type="ORF">CR532_04155</name>
</gene>
<name>A0A2S1LXV3_9SPIR</name>
<reference evidence="2 3" key="1">
    <citation type="submission" date="2018-01" db="EMBL/GenBank/DDBJ databases">
        <title>Genome sequence of Borrelia tachyglossi.</title>
        <authorList>
            <person name="Gofton A.W."/>
        </authorList>
    </citation>
    <scope>NUCLEOTIDE SEQUENCE [LARGE SCALE GENOMIC DNA]</scope>
    <source>
        <strain evidence="2 3">Bc-F10-1268</strain>
    </source>
</reference>
<dbReference type="RefSeq" id="WP_108729536.1">
    <property type="nucleotide sequence ID" value="NZ_CP025785.1"/>
</dbReference>
<protein>
    <submittedName>
        <fullName evidence="2">Uncharacterized protein</fullName>
    </submittedName>
</protein>
<keyword evidence="1" id="KW-0732">Signal</keyword>
<keyword evidence="3" id="KW-1185">Reference proteome</keyword>
<organism evidence="2 3">
    <name type="scientific">Candidatus Borreliella tachyglossi</name>
    <dbReference type="NCBI Taxonomy" id="1964448"/>
    <lineage>
        <taxon>Bacteria</taxon>
        <taxon>Pseudomonadati</taxon>
        <taxon>Spirochaetota</taxon>
        <taxon>Spirochaetia</taxon>
        <taxon>Spirochaetales</taxon>
        <taxon>Borreliaceae</taxon>
        <taxon>Borreliella</taxon>
    </lineage>
</organism>
<evidence type="ECO:0000313" key="3">
    <source>
        <dbReference type="Proteomes" id="UP000244655"/>
    </source>
</evidence>
<proteinExistence type="predicted"/>
<dbReference type="EMBL" id="CP025785">
    <property type="protein sequence ID" value="AWG43137.1"/>
    <property type="molecule type" value="Genomic_DNA"/>
</dbReference>
<accession>A0A2S1LXV3</accession>
<evidence type="ECO:0000256" key="1">
    <source>
        <dbReference type="SAM" id="SignalP"/>
    </source>
</evidence>
<dbReference type="Proteomes" id="UP000244655">
    <property type="component" value="Chromosome"/>
</dbReference>
<feature type="chain" id="PRO_5015436293" evidence="1">
    <location>
        <begin position="21"/>
        <end position="493"/>
    </location>
</feature>
<dbReference type="AlphaFoldDB" id="A0A2S1LXV3"/>
<feature type="signal peptide" evidence="1">
    <location>
        <begin position="1"/>
        <end position="20"/>
    </location>
</feature>
<sequence length="493" mass="57704">MFILRIFLLLLCVASLSANLNTEGDINISKILFNEAINFAGTQRGLNMLYGSLDFNLRNSDSLYELSLRSDISLLDRIYLLKSAIDINNFTVVKLKDLYHQYFSLILRQNEDVNKNREILVFYDKLDNDLQNNRDLIYMRLEASSRLGDFNGNFSRILTNSFAMYSDDFKFFKWFLKEDKFFPSLFSKLKLKEDSFFDSDNVDYIFKNTELNDPNSVALFTFLKNKSKKLNGIQSAYLLRYKLLTPDEAYMFFKEDPPKTIGEYKMFYDLILDPEIRQEFITNYQNLSGTYFIDNKNSVAAFEDGILISFFSNIVDYSVDSSLGEEYFNKVYFKDKAPVYYENSLLSYKVIYSAYPYVSMIEVDYSDKKEIYTFALSSFKYEIFNNFSYNLDYVGINEFLMSNITEIFLPSILSLNPKRLSALSIKDSLIERKTCNHSDVVEVRNYSVGDLVSIYRKVNGSKKFNYVEIYDKGALKARRVILDDSFDIYHSIE</sequence>
<dbReference type="OrthoDB" id="350077at2"/>